<reference evidence="4" key="1">
    <citation type="journal article" date="2014" name="Int. J. Syst. Evol. Microbiol.">
        <title>Complete genome sequence of Corynebacterium casei LMG S-19264T (=DSM 44701T), isolated from a smear-ripened cheese.</title>
        <authorList>
            <consortium name="US DOE Joint Genome Institute (JGI-PGF)"/>
            <person name="Walter F."/>
            <person name="Albersmeier A."/>
            <person name="Kalinowski J."/>
            <person name="Ruckert C."/>
        </authorList>
    </citation>
    <scope>NUCLEOTIDE SEQUENCE</scope>
    <source>
        <strain evidence="4">CGMCC 1.15290</strain>
    </source>
</reference>
<dbReference type="Proteomes" id="UP000627292">
    <property type="component" value="Unassembled WGS sequence"/>
</dbReference>
<protein>
    <recommendedName>
        <fullName evidence="6">FecR family protein</fullName>
    </recommendedName>
</protein>
<dbReference type="EMBL" id="BMIB01000001">
    <property type="protein sequence ID" value="GGH56778.1"/>
    <property type="molecule type" value="Genomic_DNA"/>
</dbReference>
<dbReference type="InterPro" id="IPR006860">
    <property type="entry name" value="FecR"/>
</dbReference>
<keyword evidence="1" id="KW-1133">Transmembrane helix</keyword>
<keyword evidence="5" id="KW-1185">Reference proteome</keyword>
<dbReference type="PANTHER" id="PTHR30273:SF2">
    <property type="entry name" value="PROTEIN FECR"/>
    <property type="match status" value="1"/>
</dbReference>
<feature type="domain" description="FecR protein" evidence="2">
    <location>
        <begin position="103"/>
        <end position="196"/>
    </location>
</feature>
<feature type="domain" description="Protein FecR C-terminal" evidence="3">
    <location>
        <begin position="242"/>
        <end position="308"/>
    </location>
</feature>
<comment type="caution">
    <text evidence="4">The sequence shown here is derived from an EMBL/GenBank/DDBJ whole genome shotgun (WGS) entry which is preliminary data.</text>
</comment>
<organism evidence="4 5">
    <name type="scientific">Filimonas zeae</name>
    <dbReference type="NCBI Taxonomy" id="1737353"/>
    <lineage>
        <taxon>Bacteria</taxon>
        <taxon>Pseudomonadati</taxon>
        <taxon>Bacteroidota</taxon>
        <taxon>Chitinophagia</taxon>
        <taxon>Chitinophagales</taxon>
        <taxon>Chitinophagaceae</taxon>
        <taxon>Filimonas</taxon>
    </lineage>
</organism>
<sequence length="312" mass="34666">MPARIEVLFKKFIAGNCSQNEYEELMDYLQSNQDEALVRSMLQQVYETGEVTPVKAMPGRVWLRRSVAAAAVIAALLAGIWLLRGVHKDTATGGIAQAGVKAATRNAEQKYILLPDSTEVWVNAASTLEFPEQFDKKVREVYLKGEAFFDVKNADRIPFIVHTGDVSTRVLGTSFNIKAYPGQRDVVVAVKRGKVQVVKKDAIMATLEMGQRVQIGLDAGISVPAIIKTTKEEDVAVWTTGKLVYDDLPLQMILEDIQRTYNVSIRLQNVKLENERVRTALSRSDGPTRALENICELLGARLTLKDGIYVIE</sequence>
<dbReference type="Gene3D" id="3.55.50.30">
    <property type="match status" value="1"/>
</dbReference>
<dbReference type="Gene3D" id="2.60.120.1440">
    <property type="match status" value="1"/>
</dbReference>
<dbReference type="RefSeq" id="WP_188949576.1">
    <property type="nucleotide sequence ID" value="NZ_BMIB01000001.1"/>
</dbReference>
<dbReference type="PIRSF" id="PIRSF018266">
    <property type="entry name" value="FecR"/>
    <property type="match status" value="1"/>
</dbReference>
<reference evidence="4" key="2">
    <citation type="submission" date="2020-09" db="EMBL/GenBank/DDBJ databases">
        <authorList>
            <person name="Sun Q."/>
            <person name="Zhou Y."/>
        </authorList>
    </citation>
    <scope>NUCLEOTIDE SEQUENCE</scope>
    <source>
        <strain evidence="4">CGMCC 1.15290</strain>
    </source>
</reference>
<dbReference type="PANTHER" id="PTHR30273">
    <property type="entry name" value="PERIPLASMIC SIGNAL SENSOR AND SIGMA FACTOR ACTIVATOR FECR-RELATED"/>
    <property type="match status" value="1"/>
</dbReference>
<name>A0A917IJZ8_9BACT</name>
<evidence type="ECO:0000259" key="3">
    <source>
        <dbReference type="Pfam" id="PF16344"/>
    </source>
</evidence>
<accession>A0A917IJZ8</accession>
<dbReference type="GO" id="GO:0016989">
    <property type="term" value="F:sigma factor antagonist activity"/>
    <property type="evidence" value="ECO:0007669"/>
    <property type="project" value="TreeGrafter"/>
</dbReference>
<dbReference type="Pfam" id="PF16344">
    <property type="entry name" value="FecR_C"/>
    <property type="match status" value="1"/>
</dbReference>
<evidence type="ECO:0000256" key="1">
    <source>
        <dbReference type="SAM" id="Phobius"/>
    </source>
</evidence>
<keyword evidence="1" id="KW-0472">Membrane</keyword>
<evidence type="ECO:0000313" key="5">
    <source>
        <dbReference type="Proteomes" id="UP000627292"/>
    </source>
</evidence>
<keyword evidence="1" id="KW-0812">Transmembrane</keyword>
<dbReference type="AlphaFoldDB" id="A0A917IJZ8"/>
<dbReference type="InterPro" id="IPR012373">
    <property type="entry name" value="Ferrdict_sens_TM"/>
</dbReference>
<evidence type="ECO:0000313" key="4">
    <source>
        <dbReference type="EMBL" id="GGH56778.1"/>
    </source>
</evidence>
<evidence type="ECO:0008006" key="6">
    <source>
        <dbReference type="Google" id="ProtNLM"/>
    </source>
</evidence>
<proteinExistence type="predicted"/>
<dbReference type="InterPro" id="IPR032508">
    <property type="entry name" value="FecR_C"/>
</dbReference>
<feature type="transmembrane region" description="Helical" evidence="1">
    <location>
        <begin position="62"/>
        <end position="83"/>
    </location>
</feature>
<dbReference type="Pfam" id="PF04773">
    <property type="entry name" value="FecR"/>
    <property type="match status" value="1"/>
</dbReference>
<evidence type="ECO:0000259" key="2">
    <source>
        <dbReference type="Pfam" id="PF04773"/>
    </source>
</evidence>
<gene>
    <name evidence="4" type="ORF">GCM10011379_00750</name>
</gene>